<dbReference type="SUPFAM" id="SSF55961">
    <property type="entry name" value="Bet v1-like"/>
    <property type="match status" value="1"/>
</dbReference>
<keyword evidence="4" id="KW-0408">Iron</keyword>
<feature type="region of interest" description="Disordered" evidence="6">
    <location>
        <begin position="1"/>
        <end position="24"/>
    </location>
</feature>
<evidence type="ECO:0000256" key="6">
    <source>
        <dbReference type="SAM" id="MobiDB-lite"/>
    </source>
</evidence>
<name>A0ABN0ZAU7_9ACTN</name>
<protein>
    <recommendedName>
        <fullName evidence="7">Rieske domain-containing protein</fullName>
    </recommendedName>
</protein>
<keyword evidence="1" id="KW-0001">2Fe-2S</keyword>
<feature type="region of interest" description="Disordered" evidence="6">
    <location>
        <begin position="364"/>
        <end position="384"/>
    </location>
</feature>
<keyword evidence="3" id="KW-0560">Oxidoreductase</keyword>
<dbReference type="CDD" id="cd03469">
    <property type="entry name" value="Rieske_RO_Alpha_N"/>
    <property type="match status" value="1"/>
</dbReference>
<evidence type="ECO:0000256" key="5">
    <source>
        <dbReference type="ARBA" id="ARBA00023014"/>
    </source>
</evidence>
<proteinExistence type="predicted"/>
<keyword evidence="9" id="KW-1185">Reference proteome</keyword>
<organism evidence="8 9">
    <name type="scientific">Streptomyces stramineus</name>
    <dbReference type="NCBI Taxonomy" id="173861"/>
    <lineage>
        <taxon>Bacteria</taxon>
        <taxon>Bacillati</taxon>
        <taxon>Actinomycetota</taxon>
        <taxon>Actinomycetes</taxon>
        <taxon>Kitasatosporales</taxon>
        <taxon>Streptomycetaceae</taxon>
        <taxon>Streptomyces</taxon>
    </lineage>
</organism>
<dbReference type="InterPro" id="IPR017941">
    <property type="entry name" value="Rieske_2Fe-2S"/>
</dbReference>
<dbReference type="EMBL" id="BAAAHB010000001">
    <property type="protein sequence ID" value="GAA0441815.1"/>
    <property type="molecule type" value="Genomic_DNA"/>
</dbReference>
<gene>
    <name evidence="8" type="ORF">GCM10009544_00590</name>
</gene>
<reference evidence="8 9" key="1">
    <citation type="journal article" date="2019" name="Int. J. Syst. Evol. Microbiol.">
        <title>The Global Catalogue of Microorganisms (GCM) 10K type strain sequencing project: providing services to taxonomists for standard genome sequencing and annotation.</title>
        <authorList>
            <consortium name="The Broad Institute Genomics Platform"/>
            <consortium name="The Broad Institute Genome Sequencing Center for Infectious Disease"/>
            <person name="Wu L."/>
            <person name="Ma J."/>
        </authorList>
    </citation>
    <scope>NUCLEOTIDE SEQUENCE [LARGE SCALE GENOMIC DNA]</scope>
    <source>
        <strain evidence="8 9">JCM 10649</strain>
    </source>
</reference>
<dbReference type="PANTHER" id="PTHR21266:SF57">
    <property type="entry name" value="3-CHLOROBENZOATE-3,4-DIOXYGENASE"/>
    <property type="match status" value="1"/>
</dbReference>
<dbReference type="InterPro" id="IPR044043">
    <property type="entry name" value="VanA_C_cat"/>
</dbReference>
<evidence type="ECO:0000313" key="8">
    <source>
        <dbReference type="EMBL" id="GAA0441815.1"/>
    </source>
</evidence>
<dbReference type="Pfam" id="PF19112">
    <property type="entry name" value="VanA_C"/>
    <property type="match status" value="1"/>
</dbReference>
<dbReference type="PANTHER" id="PTHR21266">
    <property type="entry name" value="IRON-SULFUR DOMAIN CONTAINING PROTEIN"/>
    <property type="match status" value="1"/>
</dbReference>
<keyword evidence="2" id="KW-0479">Metal-binding</keyword>
<evidence type="ECO:0000256" key="2">
    <source>
        <dbReference type="ARBA" id="ARBA00022723"/>
    </source>
</evidence>
<dbReference type="RefSeq" id="WP_344083520.1">
    <property type="nucleotide sequence ID" value="NZ_BAAAHB010000001.1"/>
</dbReference>
<dbReference type="Pfam" id="PF00355">
    <property type="entry name" value="Rieske"/>
    <property type="match status" value="1"/>
</dbReference>
<dbReference type="InterPro" id="IPR036922">
    <property type="entry name" value="Rieske_2Fe-2S_sf"/>
</dbReference>
<comment type="caution">
    <text evidence="8">The sequence shown here is derived from an EMBL/GenBank/DDBJ whole genome shotgun (WGS) entry which is preliminary data.</text>
</comment>
<sequence length="384" mass="43294">MDAGSSSAHEAVGPPSFGEARGRRQKARAAGLDPDYWYAVAYDKAVAPGRSVEVRFWDRSIALYRGRDGVLRALENRCAHRQLALTLGEVTGCHLTCTYHGWTYDGDGRVVHYAHDLFGRPRPEVRIRSYPVTSRYGLIWIFPGDPRLAGQRGVPHLPELDGGSAWTRMDLSYDWSAHHSVVLENFNDLAHEYLHRKYQAFWDARLADHASSGDTVRTRYHVSIGNKPVVGWILRHVQLKAEVIEMTYDYPYQLTEVGDRIRFRAFFLPTSPTTTRVFIVLSCQLTSFHCGPVRFGVPRPLARALTGVSRSVLLDRVFSQDGAAVTWEQSGYEAHHDAPSLELNPSMALFQDLIIRKWADTLSRPPVRTPRNGRAPTPETDSGR</sequence>
<keyword evidence="5" id="KW-0411">Iron-sulfur</keyword>
<evidence type="ECO:0000256" key="4">
    <source>
        <dbReference type="ARBA" id="ARBA00023004"/>
    </source>
</evidence>
<evidence type="ECO:0000259" key="7">
    <source>
        <dbReference type="PROSITE" id="PS51296"/>
    </source>
</evidence>
<dbReference type="InterPro" id="IPR050584">
    <property type="entry name" value="Cholesterol_7-desaturase"/>
</dbReference>
<evidence type="ECO:0000313" key="9">
    <source>
        <dbReference type="Proteomes" id="UP001499895"/>
    </source>
</evidence>
<dbReference type="Gene3D" id="2.102.10.10">
    <property type="entry name" value="Rieske [2Fe-2S] iron-sulphur domain"/>
    <property type="match status" value="1"/>
</dbReference>
<evidence type="ECO:0000256" key="1">
    <source>
        <dbReference type="ARBA" id="ARBA00022714"/>
    </source>
</evidence>
<dbReference type="SUPFAM" id="SSF50022">
    <property type="entry name" value="ISP domain"/>
    <property type="match status" value="1"/>
</dbReference>
<accession>A0ABN0ZAU7</accession>
<dbReference type="PROSITE" id="PS51296">
    <property type="entry name" value="RIESKE"/>
    <property type="match status" value="1"/>
</dbReference>
<evidence type="ECO:0000256" key="3">
    <source>
        <dbReference type="ARBA" id="ARBA00023002"/>
    </source>
</evidence>
<dbReference type="Proteomes" id="UP001499895">
    <property type="component" value="Unassembled WGS sequence"/>
</dbReference>
<feature type="domain" description="Rieske" evidence="7">
    <location>
        <begin position="37"/>
        <end position="141"/>
    </location>
</feature>